<keyword evidence="11" id="KW-1185">Reference proteome</keyword>
<dbReference type="Pfam" id="PF00108">
    <property type="entry name" value="Thiolase_N"/>
    <property type="match status" value="1"/>
</dbReference>
<sequence>MADAFICDFARTPIGRYAGALKDVRADDLAAHPIRVLKARNPGVDWEAVDDVILGCANQAGEDNRDVARMAALLAGLPVSAPGTTVNRLCGSGLDAVGIGARAIMTGDADLIIAGGVESMTRAPFVQGKATEAFARQAEIYDTTIGWRFINPLMKAQYGVDSMPETGENVAADFGISRADQDLFAYRSQQRAKAAQEEGFFAREIAPIEVKGKKTSVLVERDEHPRGDTTVEQLAALKTPFRKEGGSVTAGNASGVNDGAGALILASEAAAKKYGLTPRARVVSVVQAGVPPRIMGIGPAPATQKLLTKNGLSLSDIDLIELNEAFASQALAVLRQLGLPDDAAHVNPHGGAIALGHPLGMSGARLAMTAVSALELRGGKRAVATMCIGVGQGIAALIERV</sequence>
<dbReference type="RefSeq" id="WP_394007144.1">
    <property type="nucleotide sequence ID" value="NZ_JBAFUR010000006.1"/>
</dbReference>
<dbReference type="NCBIfam" id="TIGR01930">
    <property type="entry name" value="AcCoA-C-Actrans"/>
    <property type="match status" value="1"/>
</dbReference>
<dbReference type="NCBIfam" id="NF006551">
    <property type="entry name" value="PRK09050.1"/>
    <property type="match status" value="1"/>
</dbReference>
<comment type="caution">
    <text evidence="10">The sequence shown here is derived from an EMBL/GenBank/DDBJ whole genome shotgun (WGS) entry which is preliminary data.</text>
</comment>
<evidence type="ECO:0000256" key="3">
    <source>
        <dbReference type="ARBA" id="ARBA00012233"/>
    </source>
</evidence>
<dbReference type="Gene3D" id="3.40.47.10">
    <property type="match status" value="1"/>
</dbReference>
<evidence type="ECO:0000256" key="6">
    <source>
        <dbReference type="ARBA" id="ARBA00048527"/>
    </source>
</evidence>
<dbReference type="PANTHER" id="PTHR18919:SF12">
    <property type="entry name" value="ACYLTRANSFERASE RV0859-RELATED"/>
    <property type="match status" value="1"/>
</dbReference>
<comment type="catalytic activity">
    <reaction evidence="6">
        <text>succinyl-CoA + acetyl-CoA = 3-oxoadipyl-CoA + CoA</text>
        <dbReference type="Rhea" id="RHEA:19481"/>
        <dbReference type="ChEBI" id="CHEBI:57287"/>
        <dbReference type="ChEBI" id="CHEBI:57288"/>
        <dbReference type="ChEBI" id="CHEBI:57292"/>
        <dbReference type="ChEBI" id="CHEBI:57348"/>
        <dbReference type="EC" id="2.3.1.174"/>
    </reaction>
</comment>
<dbReference type="PROSITE" id="PS00737">
    <property type="entry name" value="THIOLASE_2"/>
    <property type="match status" value="1"/>
</dbReference>
<dbReference type="InterPro" id="IPR020615">
    <property type="entry name" value="Thiolase_acyl_enz_int_AS"/>
</dbReference>
<keyword evidence="5 7" id="KW-0012">Acyltransferase</keyword>
<dbReference type="InterPro" id="IPR020610">
    <property type="entry name" value="Thiolase_AS"/>
</dbReference>
<dbReference type="EC" id="2.3.1.174" evidence="3"/>
<comment type="pathway">
    <text evidence="1">Aromatic compound metabolism.</text>
</comment>
<organism evidence="10 11">
    <name type="scientific">Xanthobacter aminoxidans</name>
    <dbReference type="NCBI Taxonomy" id="186280"/>
    <lineage>
        <taxon>Bacteria</taxon>
        <taxon>Pseudomonadati</taxon>
        <taxon>Pseudomonadota</taxon>
        <taxon>Alphaproteobacteria</taxon>
        <taxon>Hyphomicrobiales</taxon>
        <taxon>Xanthobacteraceae</taxon>
        <taxon>Xanthobacter</taxon>
    </lineage>
</organism>
<dbReference type="InterPro" id="IPR016039">
    <property type="entry name" value="Thiolase-like"/>
</dbReference>
<protein>
    <recommendedName>
        <fullName evidence="3">3-oxoadipyl-CoA thiolase</fullName>
        <ecNumber evidence="3">2.3.1.174</ecNumber>
    </recommendedName>
</protein>
<dbReference type="InterPro" id="IPR020613">
    <property type="entry name" value="Thiolase_CS"/>
</dbReference>
<evidence type="ECO:0000256" key="4">
    <source>
        <dbReference type="ARBA" id="ARBA00022679"/>
    </source>
</evidence>
<dbReference type="InterPro" id="IPR020617">
    <property type="entry name" value="Thiolase_C"/>
</dbReference>
<evidence type="ECO:0000313" key="10">
    <source>
        <dbReference type="EMBL" id="MFG1254624.1"/>
    </source>
</evidence>
<dbReference type="EMBL" id="JBAFUR010000006">
    <property type="protein sequence ID" value="MFG1254624.1"/>
    <property type="molecule type" value="Genomic_DNA"/>
</dbReference>
<evidence type="ECO:0000259" key="8">
    <source>
        <dbReference type="Pfam" id="PF00108"/>
    </source>
</evidence>
<dbReference type="CDD" id="cd00751">
    <property type="entry name" value="thiolase"/>
    <property type="match status" value="1"/>
</dbReference>
<evidence type="ECO:0000256" key="2">
    <source>
        <dbReference type="ARBA" id="ARBA00010982"/>
    </source>
</evidence>
<dbReference type="SUPFAM" id="SSF53901">
    <property type="entry name" value="Thiolase-like"/>
    <property type="match status" value="2"/>
</dbReference>
<evidence type="ECO:0000256" key="5">
    <source>
        <dbReference type="ARBA" id="ARBA00023315"/>
    </source>
</evidence>
<feature type="domain" description="Thiolase C-terminal" evidence="9">
    <location>
        <begin position="277"/>
        <end position="400"/>
    </location>
</feature>
<dbReference type="PANTHER" id="PTHR18919">
    <property type="entry name" value="ACETYL-COA C-ACYLTRANSFERASE"/>
    <property type="match status" value="1"/>
</dbReference>
<name>A0ABW6ZNP2_9HYPH</name>
<dbReference type="InterPro" id="IPR002155">
    <property type="entry name" value="Thiolase"/>
</dbReference>
<accession>A0ABW6ZNP2</accession>
<keyword evidence="4 7" id="KW-0808">Transferase</keyword>
<reference evidence="10 11" key="1">
    <citation type="submission" date="2024-02" db="EMBL/GenBank/DDBJ databases">
        <title>Expansion and revision of Xanthobacter and proposal of Roseixanthobacter gen. nov.</title>
        <authorList>
            <person name="Soltysiak M.P.M."/>
            <person name="Jalihal A."/>
            <person name="Ory A."/>
            <person name="Chrisophersen C."/>
            <person name="Lee A.D."/>
            <person name="Boulton J."/>
            <person name="Springer M."/>
        </authorList>
    </citation>
    <scope>NUCLEOTIDE SEQUENCE [LARGE SCALE GENOMIC DNA]</scope>
    <source>
        <strain evidence="10 11">CB5</strain>
    </source>
</reference>
<dbReference type="GO" id="GO:0033812">
    <property type="term" value="F:3-oxoadipyl-CoA thiolase activity"/>
    <property type="evidence" value="ECO:0007669"/>
    <property type="project" value="UniProtKB-EC"/>
</dbReference>
<feature type="domain" description="Thiolase N-terminal" evidence="8">
    <location>
        <begin position="5"/>
        <end position="268"/>
    </location>
</feature>
<evidence type="ECO:0000256" key="1">
    <source>
        <dbReference type="ARBA" id="ARBA00005211"/>
    </source>
</evidence>
<evidence type="ECO:0000313" key="11">
    <source>
        <dbReference type="Proteomes" id="UP001604043"/>
    </source>
</evidence>
<dbReference type="NCBIfam" id="TIGR02430">
    <property type="entry name" value="pcaF"/>
    <property type="match status" value="1"/>
</dbReference>
<proteinExistence type="inferred from homology"/>
<dbReference type="PROSITE" id="PS00098">
    <property type="entry name" value="THIOLASE_1"/>
    <property type="match status" value="1"/>
</dbReference>
<dbReference type="Pfam" id="PF02803">
    <property type="entry name" value="Thiolase_C"/>
    <property type="match status" value="1"/>
</dbReference>
<dbReference type="PIRSF" id="PIRSF000429">
    <property type="entry name" value="Ac-CoA_Ac_transf"/>
    <property type="match status" value="1"/>
</dbReference>
<evidence type="ECO:0000259" key="9">
    <source>
        <dbReference type="Pfam" id="PF02803"/>
    </source>
</evidence>
<dbReference type="Proteomes" id="UP001604043">
    <property type="component" value="Unassembled WGS sequence"/>
</dbReference>
<dbReference type="PROSITE" id="PS00099">
    <property type="entry name" value="THIOLASE_3"/>
    <property type="match status" value="1"/>
</dbReference>
<dbReference type="InterPro" id="IPR020616">
    <property type="entry name" value="Thiolase_N"/>
</dbReference>
<evidence type="ECO:0000256" key="7">
    <source>
        <dbReference type="RuleBase" id="RU003557"/>
    </source>
</evidence>
<comment type="similarity">
    <text evidence="2 7">Belongs to the thiolase-like superfamily. Thiolase family.</text>
</comment>
<gene>
    <name evidence="10" type="primary">pcaF</name>
    <name evidence="10" type="ORF">V5F30_20590</name>
</gene>
<dbReference type="InterPro" id="IPR012793">
    <property type="entry name" value="PcaF"/>
</dbReference>